<dbReference type="InterPro" id="IPR036188">
    <property type="entry name" value="FAD/NAD-bd_sf"/>
</dbReference>
<dbReference type="Proteomes" id="UP000255177">
    <property type="component" value="Unassembled WGS sequence"/>
</dbReference>
<name>A0A380T3F4_9PSED</name>
<reference evidence="5" key="1">
    <citation type="submission" date="2018-07" db="EMBL/GenBank/DDBJ databases">
        <authorList>
            <person name="Blom J."/>
        </authorList>
    </citation>
    <scope>NUCLEOTIDE SEQUENCE [LARGE SCALE GENOMIC DNA]</scope>
    <source>
        <strain evidence="5">CCOS 864</strain>
    </source>
</reference>
<dbReference type="GO" id="GO:0043731">
    <property type="term" value="F:6-hydroxynicotinate 3-monooxygenase activity"/>
    <property type="evidence" value="ECO:0007669"/>
    <property type="project" value="UniProtKB-EC"/>
</dbReference>
<evidence type="ECO:0000313" key="4">
    <source>
        <dbReference type="EMBL" id="SUQ64465.1"/>
    </source>
</evidence>
<evidence type="ECO:0000256" key="1">
    <source>
        <dbReference type="ARBA" id="ARBA00023002"/>
    </source>
</evidence>
<keyword evidence="2 4" id="KW-0503">Monooxygenase</keyword>
<evidence type="ECO:0000259" key="3">
    <source>
        <dbReference type="Pfam" id="PF01494"/>
    </source>
</evidence>
<dbReference type="GO" id="GO:0071949">
    <property type="term" value="F:FAD binding"/>
    <property type="evidence" value="ECO:0007669"/>
    <property type="project" value="InterPro"/>
</dbReference>
<dbReference type="InterPro" id="IPR050493">
    <property type="entry name" value="FAD-dep_Monooxygenase_BioMet"/>
</dbReference>
<dbReference type="RefSeq" id="WP_115088032.1">
    <property type="nucleotide sequence ID" value="NZ_CBCSFG010000001.1"/>
</dbReference>
<dbReference type="SUPFAM" id="SSF51905">
    <property type="entry name" value="FAD/NAD(P)-binding domain"/>
    <property type="match status" value="1"/>
</dbReference>
<dbReference type="EC" id="1.14.13.114" evidence="4"/>
<dbReference type="AlphaFoldDB" id="A0A380T3F4"/>
<sequence length="374" mass="41958">MKIAIIGAGLNGLACALMLKRFGLDCTVYERSHGPRDSGTGIYVWPQGVQVLRFLFNDREFMQHGKAIEYLDTHGRDGQLIHSQPVRPAGLGIPAPAVMFPRSELFGLLREKLGGEQVRYEMGCERIENLGDRARVHFSNGHQQDFDLVIGSDGVGSTVRQCLEPGLEPYDTGLVASRGMVEFDSPLLHSDRCQIFTSAFSRVVTYPLAADRPYRYWFAAYQHHNQPLHDRDGLLELFADLPADILRMIERTPHEQILTHKMMALTGAGRWHNGRVAMLGDSIHAMLPTLGYGLTLGLENGFMLAQALVGLCDDSLDAALQRYEVRAAERSRVMLEVMRDMTDLYYFEEDSAVTPARILPIVNRFHDLAHTTVF</sequence>
<gene>
    <name evidence="4" type="ORF">CCOS864_03926</name>
</gene>
<keyword evidence="5" id="KW-1185">Reference proteome</keyword>
<feature type="domain" description="FAD-binding" evidence="3">
    <location>
        <begin position="2"/>
        <end position="333"/>
    </location>
</feature>
<evidence type="ECO:0000256" key="2">
    <source>
        <dbReference type="ARBA" id="ARBA00023033"/>
    </source>
</evidence>
<dbReference type="Pfam" id="PF01494">
    <property type="entry name" value="FAD_binding_3"/>
    <property type="match status" value="1"/>
</dbReference>
<dbReference type="PRINTS" id="PR00420">
    <property type="entry name" value="RNGMNOXGNASE"/>
</dbReference>
<proteinExistence type="predicted"/>
<accession>A0A380T3F4</accession>
<keyword evidence="1 4" id="KW-0560">Oxidoreductase</keyword>
<dbReference type="PANTHER" id="PTHR13789">
    <property type="entry name" value="MONOOXYGENASE"/>
    <property type="match status" value="1"/>
</dbReference>
<dbReference type="EMBL" id="UIDD01000010">
    <property type="protein sequence ID" value="SUQ64465.1"/>
    <property type="molecule type" value="Genomic_DNA"/>
</dbReference>
<evidence type="ECO:0000313" key="5">
    <source>
        <dbReference type="Proteomes" id="UP000255177"/>
    </source>
</evidence>
<dbReference type="InterPro" id="IPR002938">
    <property type="entry name" value="FAD-bd"/>
</dbReference>
<protein>
    <submittedName>
        <fullName evidence="4">6-hydroxynicotinate 3-monooxygenase</fullName>
        <ecNumber evidence="4">1.14.13.114</ecNumber>
    </submittedName>
</protein>
<dbReference type="PANTHER" id="PTHR13789:SF309">
    <property type="entry name" value="PUTATIVE (AFU_ORTHOLOGUE AFUA_6G14510)-RELATED"/>
    <property type="match status" value="1"/>
</dbReference>
<dbReference type="Gene3D" id="3.50.50.60">
    <property type="entry name" value="FAD/NAD(P)-binding domain"/>
    <property type="match status" value="1"/>
</dbReference>
<organism evidence="4 5">
    <name type="scientific">Pseudomonas wadenswilerensis</name>
    <dbReference type="NCBI Taxonomy" id="1785161"/>
    <lineage>
        <taxon>Bacteria</taxon>
        <taxon>Pseudomonadati</taxon>
        <taxon>Pseudomonadota</taxon>
        <taxon>Gammaproteobacteria</taxon>
        <taxon>Pseudomonadales</taxon>
        <taxon>Pseudomonadaceae</taxon>
        <taxon>Pseudomonas</taxon>
    </lineage>
</organism>